<proteinExistence type="predicted"/>
<dbReference type="SUPFAM" id="SSF88633">
    <property type="entry name" value="Positive stranded ssRNA viruses"/>
    <property type="match status" value="1"/>
</dbReference>
<protein>
    <submittedName>
        <fullName evidence="5">Coat protein</fullName>
    </submittedName>
</protein>
<sequence length="233" mass="24855">MQYLPELAAAVPAVLQTINEFLPSSPVAQPNANDSSPSRDVPPAQLAVAPAVQHHGLPQQPNPRTAFPGLVVPFQSFIHRHKGDHKFISLTLESVPFIASQLNLSQVVEVLEAEICIFPTQNALTTPATIAVAWTPANLAPDVYSVSSVYGAQQVSFGGSYHLNGFTIPCDLTAMNPIIKSPVSFNNTPRFSINCWLNPAATRNSIGSLADIYVRGKLRLSVPSLSIGAPTPA</sequence>
<evidence type="ECO:0000256" key="2">
    <source>
        <dbReference type="ARBA" id="ARBA00022561"/>
    </source>
</evidence>
<keyword evidence="2 5" id="KW-0167">Capsid protein</keyword>
<evidence type="ECO:0000256" key="1">
    <source>
        <dbReference type="ARBA" id="ARBA00004328"/>
    </source>
</evidence>
<dbReference type="GO" id="GO:0019028">
    <property type="term" value="C:viral capsid"/>
    <property type="evidence" value="ECO:0007669"/>
    <property type="project" value="UniProtKB-KW"/>
</dbReference>
<evidence type="ECO:0000313" key="5">
    <source>
        <dbReference type="EMBL" id="QHA33699.1"/>
    </source>
</evidence>
<dbReference type="InterPro" id="IPR000574">
    <property type="entry name" value="Tymo_coat"/>
</dbReference>
<evidence type="ECO:0000256" key="3">
    <source>
        <dbReference type="ARBA" id="ARBA00022844"/>
    </source>
</evidence>
<dbReference type="Gene3D" id="2.60.120.20">
    <property type="match status" value="1"/>
</dbReference>
<organism evidence="5">
    <name type="scientific">Gengado virus</name>
    <dbReference type="NCBI Taxonomy" id="2689362"/>
    <lineage>
        <taxon>Viruses</taxon>
        <taxon>Riboviria</taxon>
        <taxon>Orthornavirae</taxon>
        <taxon>Kitrinoviricota</taxon>
        <taxon>Alsuviricetes</taxon>
        <taxon>Tymovirales</taxon>
        <taxon>Tymoviridae</taxon>
    </lineage>
</organism>
<evidence type="ECO:0000259" key="4">
    <source>
        <dbReference type="Pfam" id="PF00983"/>
    </source>
</evidence>
<accession>A0A6B9KNX7</accession>
<keyword evidence="3" id="KW-0946">Virion</keyword>
<feature type="domain" description="Tymovirus coat protein" evidence="4">
    <location>
        <begin position="70"/>
        <end position="225"/>
    </location>
</feature>
<reference evidence="5" key="1">
    <citation type="submission" date="2019-10" db="EMBL/GenBank/DDBJ databases">
        <authorList>
            <person name="Nitsche A."/>
            <person name="Hankeln T."/>
            <person name="Acosta O."/>
            <person name="Velez I.D."/>
            <person name="Schiemann D.J."/>
        </authorList>
    </citation>
    <scope>NUCLEOTIDE SEQUENCE</scope>
    <source>
        <strain evidence="5">Anda 1734-1</strain>
    </source>
</reference>
<dbReference type="GO" id="GO:0005198">
    <property type="term" value="F:structural molecule activity"/>
    <property type="evidence" value="ECO:0007669"/>
    <property type="project" value="InterPro"/>
</dbReference>
<dbReference type="Pfam" id="PF00983">
    <property type="entry name" value="Tymo_coat"/>
    <property type="match status" value="1"/>
</dbReference>
<dbReference type="InterPro" id="IPR029053">
    <property type="entry name" value="Viral_coat"/>
</dbReference>
<name>A0A6B9KNX7_9VIRU</name>
<comment type="subcellular location">
    <subcellularLocation>
        <location evidence="1">Virion</location>
    </subcellularLocation>
</comment>
<dbReference type="EMBL" id="MN661045">
    <property type="protein sequence ID" value="QHA33699.1"/>
    <property type="molecule type" value="Genomic_RNA"/>
</dbReference>